<protein>
    <recommendedName>
        <fullName evidence="3">NifU-like protein 3, chloroplastic</fullName>
    </recommendedName>
</protein>
<dbReference type="EMBL" id="KZ452014">
    <property type="protein sequence ID" value="PKA51228.1"/>
    <property type="molecule type" value="Genomic_DNA"/>
</dbReference>
<evidence type="ECO:0008006" key="3">
    <source>
        <dbReference type="Google" id="ProtNLM"/>
    </source>
</evidence>
<gene>
    <name evidence="1" type="ORF">AXF42_Ash010668</name>
</gene>
<sequence>MAIRISLFTLQCTSLSSSSLAKFPCFQTLTPIRHLRCRRSRSLCRRLHLPAISAALPQLDLTEDNVKQVLVEARSEFAQIFDSSVGITGEVYLAELDGPFMKLRLQGRFWHQRTTVLARLANYMKNRIPEILEVEIEDEKQLDDSPENF</sequence>
<evidence type="ECO:0000313" key="1">
    <source>
        <dbReference type="EMBL" id="PKA51228.1"/>
    </source>
</evidence>
<name>A0A2I0A6R9_9ASPA</name>
<evidence type="ECO:0000313" key="2">
    <source>
        <dbReference type="Proteomes" id="UP000236161"/>
    </source>
</evidence>
<dbReference type="SUPFAM" id="SSF117916">
    <property type="entry name" value="Fe-S cluster assembly (FSCA) domain-like"/>
    <property type="match status" value="1"/>
</dbReference>
<reference evidence="1 2" key="1">
    <citation type="journal article" date="2017" name="Nature">
        <title>The Apostasia genome and the evolution of orchids.</title>
        <authorList>
            <person name="Zhang G.Q."/>
            <person name="Liu K.W."/>
            <person name="Li Z."/>
            <person name="Lohaus R."/>
            <person name="Hsiao Y.Y."/>
            <person name="Niu S.C."/>
            <person name="Wang J.Y."/>
            <person name="Lin Y.C."/>
            <person name="Xu Q."/>
            <person name="Chen L.J."/>
            <person name="Yoshida K."/>
            <person name="Fujiwara S."/>
            <person name="Wang Z.W."/>
            <person name="Zhang Y.Q."/>
            <person name="Mitsuda N."/>
            <person name="Wang M."/>
            <person name="Liu G.H."/>
            <person name="Pecoraro L."/>
            <person name="Huang H.X."/>
            <person name="Xiao X.J."/>
            <person name="Lin M."/>
            <person name="Wu X.Y."/>
            <person name="Wu W.L."/>
            <person name="Chen Y.Y."/>
            <person name="Chang S.B."/>
            <person name="Sakamoto S."/>
            <person name="Ohme-Takagi M."/>
            <person name="Yagi M."/>
            <person name="Zeng S.J."/>
            <person name="Shen C.Y."/>
            <person name="Yeh C.M."/>
            <person name="Luo Y.B."/>
            <person name="Tsai W.C."/>
            <person name="Van de Peer Y."/>
            <person name="Liu Z.J."/>
        </authorList>
    </citation>
    <scope>NUCLEOTIDE SEQUENCE [LARGE SCALE GENOMIC DNA]</scope>
    <source>
        <strain evidence="2">cv. Shenzhen</strain>
        <tissue evidence="1">Stem</tissue>
    </source>
</reference>
<dbReference type="PANTHER" id="PTHR36018:SF1">
    <property type="entry name" value="OS09G0481800 PROTEIN"/>
    <property type="match status" value="1"/>
</dbReference>
<keyword evidence="2" id="KW-1185">Reference proteome</keyword>
<dbReference type="OrthoDB" id="446939at2759"/>
<dbReference type="InterPro" id="IPR034904">
    <property type="entry name" value="FSCA_dom_sf"/>
</dbReference>
<proteinExistence type="predicted"/>
<dbReference type="Proteomes" id="UP000236161">
    <property type="component" value="Unassembled WGS sequence"/>
</dbReference>
<accession>A0A2I0A6R9</accession>
<dbReference type="Gene3D" id="3.30.300.130">
    <property type="entry name" value="Fe-S cluster assembly (FSCA)"/>
    <property type="match status" value="1"/>
</dbReference>
<organism evidence="1 2">
    <name type="scientific">Apostasia shenzhenica</name>
    <dbReference type="NCBI Taxonomy" id="1088818"/>
    <lineage>
        <taxon>Eukaryota</taxon>
        <taxon>Viridiplantae</taxon>
        <taxon>Streptophyta</taxon>
        <taxon>Embryophyta</taxon>
        <taxon>Tracheophyta</taxon>
        <taxon>Spermatophyta</taxon>
        <taxon>Magnoliopsida</taxon>
        <taxon>Liliopsida</taxon>
        <taxon>Asparagales</taxon>
        <taxon>Orchidaceae</taxon>
        <taxon>Apostasioideae</taxon>
        <taxon>Apostasia</taxon>
    </lineage>
</organism>
<dbReference type="AlphaFoldDB" id="A0A2I0A6R9"/>
<dbReference type="PANTHER" id="PTHR36018">
    <property type="entry name" value="OS09G0481800 PROTEIN"/>
    <property type="match status" value="1"/>
</dbReference>